<evidence type="ECO:0000256" key="4">
    <source>
        <dbReference type="ARBA" id="ARBA00024201"/>
    </source>
</evidence>
<dbReference type="Gene3D" id="3.40.50.1820">
    <property type="entry name" value="alpha/beta hydrolase"/>
    <property type="match status" value="1"/>
</dbReference>
<evidence type="ECO:0000313" key="7">
    <source>
        <dbReference type="Proteomes" id="UP000253046"/>
    </source>
</evidence>
<dbReference type="Pfam" id="PF11806">
    <property type="entry name" value="Enterochelin_N"/>
    <property type="match status" value="1"/>
</dbReference>
<dbReference type="NCBIfam" id="NF007758">
    <property type="entry name" value="PRK10439.1"/>
    <property type="match status" value="1"/>
</dbReference>
<reference evidence="6 7" key="1">
    <citation type="submission" date="2018-06" db="EMBL/GenBank/DDBJ databases">
        <title>Genomic Encyclopedia of Type Strains, Phase IV (KMG-IV): sequencing the most valuable type-strain genomes for metagenomic binning, comparative biology and taxonomic classification.</title>
        <authorList>
            <person name="Goeker M."/>
        </authorList>
    </citation>
    <scope>NUCLEOTIDE SEQUENCE [LARGE SCALE GENOMIC DNA]</scope>
    <source>
        <strain evidence="6 7">DSM 30166</strain>
    </source>
</reference>
<dbReference type="InterPro" id="IPR050583">
    <property type="entry name" value="Mycobacterial_A85_antigen"/>
</dbReference>
<dbReference type="InterPro" id="IPR014756">
    <property type="entry name" value="Ig_E-set"/>
</dbReference>
<dbReference type="RefSeq" id="WP_113866936.1">
    <property type="nucleotide sequence ID" value="NZ_AGJP01000001.1"/>
</dbReference>
<name>A0A366I569_9GAMM</name>
<organism evidence="6 7">
    <name type="scientific">Brenneria salicis ATCC 15712 = DSM 30166</name>
    <dbReference type="NCBI Taxonomy" id="714314"/>
    <lineage>
        <taxon>Bacteria</taxon>
        <taxon>Pseudomonadati</taxon>
        <taxon>Pseudomonadota</taxon>
        <taxon>Gammaproteobacteria</taxon>
        <taxon>Enterobacterales</taxon>
        <taxon>Pectobacteriaceae</taxon>
        <taxon>Brenneria</taxon>
    </lineage>
</organism>
<dbReference type="InterPro" id="IPR013783">
    <property type="entry name" value="Ig-like_fold"/>
</dbReference>
<evidence type="ECO:0000259" key="5">
    <source>
        <dbReference type="Pfam" id="PF11806"/>
    </source>
</evidence>
<evidence type="ECO:0000256" key="2">
    <source>
        <dbReference type="ARBA" id="ARBA00022490"/>
    </source>
</evidence>
<evidence type="ECO:0000313" key="6">
    <source>
        <dbReference type="EMBL" id="RBP61946.1"/>
    </source>
</evidence>
<evidence type="ECO:0000256" key="1">
    <source>
        <dbReference type="ARBA" id="ARBA00004496"/>
    </source>
</evidence>
<keyword evidence="3" id="KW-0378">Hydrolase</keyword>
<comment type="similarity">
    <text evidence="4">Belongs to the Fes family.</text>
</comment>
<dbReference type="InterPro" id="IPR029058">
    <property type="entry name" value="AB_hydrolase_fold"/>
</dbReference>
<dbReference type="GO" id="GO:0005506">
    <property type="term" value="F:iron ion binding"/>
    <property type="evidence" value="ECO:0007669"/>
    <property type="project" value="InterPro"/>
</dbReference>
<dbReference type="InterPro" id="IPR000801">
    <property type="entry name" value="Esterase-like"/>
</dbReference>
<dbReference type="Pfam" id="PF00756">
    <property type="entry name" value="Esterase"/>
    <property type="match status" value="1"/>
</dbReference>
<keyword evidence="2" id="KW-0963">Cytoplasm</keyword>
<dbReference type="InterPro" id="IPR021764">
    <property type="entry name" value="Enterochelin_esterase_N"/>
</dbReference>
<dbReference type="SUPFAM" id="SSF53474">
    <property type="entry name" value="alpha/beta-Hydrolases"/>
    <property type="match status" value="1"/>
</dbReference>
<dbReference type="EMBL" id="QNRY01000019">
    <property type="protein sequence ID" value="RBP61946.1"/>
    <property type="molecule type" value="Genomic_DNA"/>
</dbReference>
<dbReference type="PANTHER" id="PTHR48098:SF3">
    <property type="entry name" value="IRON(III) ENTEROBACTIN ESTERASE"/>
    <property type="match status" value="1"/>
</dbReference>
<gene>
    <name evidence="6" type="ORF">DES54_11924</name>
</gene>
<dbReference type="PANTHER" id="PTHR48098">
    <property type="entry name" value="ENTEROCHELIN ESTERASE-RELATED"/>
    <property type="match status" value="1"/>
</dbReference>
<accession>A0A366I569</accession>
<comment type="caution">
    <text evidence="6">The sequence shown here is derived from an EMBL/GenBank/DDBJ whole genome shotgun (WGS) entry which is preliminary data.</text>
</comment>
<dbReference type="OrthoDB" id="9775130at2"/>
<dbReference type="SUPFAM" id="SSF81296">
    <property type="entry name" value="E set domains"/>
    <property type="match status" value="1"/>
</dbReference>
<feature type="domain" description="Enterochelin esterase N-terminal" evidence="5">
    <location>
        <begin position="46"/>
        <end position="175"/>
    </location>
</feature>
<dbReference type="AlphaFoldDB" id="A0A366I569"/>
<protein>
    <submittedName>
        <fullName evidence="6">Enterochelin esterase family protein</fullName>
    </submittedName>
</protein>
<keyword evidence="7" id="KW-1185">Reference proteome</keyword>
<dbReference type="Proteomes" id="UP000253046">
    <property type="component" value="Unassembled WGS sequence"/>
</dbReference>
<dbReference type="GO" id="GO:0008849">
    <property type="term" value="F:enterochelin esterase activity"/>
    <property type="evidence" value="ECO:0007669"/>
    <property type="project" value="InterPro"/>
</dbReference>
<comment type="subcellular location">
    <subcellularLocation>
        <location evidence="1">Cytoplasm</location>
    </subcellularLocation>
</comment>
<sequence length="452" mass="50830">MLKKQSAGAADAFLSSPSAGDDRWWQQIAKIGTPLVETLSEKQVCITFFWRDPAGDEHHSDIQRVYIDITGVTDHHSVTPQSLQRMPGTDIWHWLLNIESEWRGSYCLIPIIREQLPPEFHGDEQQRSQQQREWWCSLFAYAIADPLNPLQPYNTYWKASLSAAHMPAAPAQQAWQQWDNGVAPSPAPQRLAIFPWLSGQLGNQRRIWLYTTGDSGGETLRPLVIVLDGQKWAEELPLFSALDAETANGGLPPAVWLFIDVIDMQYREQELTCNENFWLAVQAELLPLAAQYAAFSDDPDRTVVSGQSYGGLAALYAGLFWPQRFGRILTQSGSFWWPNLKQLTHSSSPSSHEIGWLTQHVQQGCGHQTPLAIFQEAGSRENDIKRVNEHMHQALIAAGHRVNYRVYDGGHDALCWRGGLIDGCRWLLSADITPTDHELTGDPYESGTAKPI</sequence>
<proteinExistence type="inferred from homology"/>
<dbReference type="Gene3D" id="2.60.40.10">
    <property type="entry name" value="Immunoglobulins"/>
    <property type="match status" value="1"/>
</dbReference>
<dbReference type="GO" id="GO:0005737">
    <property type="term" value="C:cytoplasm"/>
    <property type="evidence" value="ECO:0007669"/>
    <property type="project" value="UniProtKB-SubCell"/>
</dbReference>
<evidence type="ECO:0000256" key="3">
    <source>
        <dbReference type="ARBA" id="ARBA00022801"/>
    </source>
</evidence>
<dbReference type="GO" id="GO:0006826">
    <property type="term" value="P:iron ion transport"/>
    <property type="evidence" value="ECO:0007669"/>
    <property type="project" value="InterPro"/>
</dbReference>